<evidence type="ECO:0000259" key="3">
    <source>
        <dbReference type="Pfam" id="PF01408"/>
    </source>
</evidence>
<comment type="caution">
    <text evidence="5">The sequence shown here is derived from an EMBL/GenBank/DDBJ whole genome shotgun (WGS) entry which is preliminary data.</text>
</comment>
<dbReference type="EMBL" id="JBHSCO010000004">
    <property type="protein sequence ID" value="MFC4392097.1"/>
    <property type="molecule type" value="Genomic_DNA"/>
</dbReference>
<reference evidence="6" key="1">
    <citation type="journal article" date="2019" name="Int. J. Syst. Evol. Microbiol.">
        <title>The Global Catalogue of Microorganisms (GCM) 10K type strain sequencing project: providing services to taxonomists for standard genome sequencing and annotation.</title>
        <authorList>
            <consortium name="The Broad Institute Genomics Platform"/>
            <consortium name="The Broad Institute Genome Sequencing Center for Infectious Disease"/>
            <person name="Wu L."/>
            <person name="Ma J."/>
        </authorList>
    </citation>
    <scope>NUCLEOTIDE SEQUENCE [LARGE SCALE GENOMIC DNA]</scope>
    <source>
        <strain evidence="6">CGMCC 1.15345</strain>
    </source>
</reference>
<dbReference type="InterPro" id="IPR000683">
    <property type="entry name" value="Gfo/Idh/MocA-like_OxRdtase_N"/>
</dbReference>
<evidence type="ECO:0000259" key="4">
    <source>
        <dbReference type="Pfam" id="PF22725"/>
    </source>
</evidence>
<gene>
    <name evidence="5" type="ORF">ACFOY0_13945</name>
</gene>
<dbReference type="Pfam" id="PF01408">
    <property type="entry name" value="GFO_IDH_MocA"/>
    <property type="match status" value="1"/>
</dbReference>
<keyword evidence="6" id="KW-1185">Reference proteome</keyword>
<dbReference type="SUPFAM" id="SSF55347">
    <property type="entry name" value="Glyceraldehyde-3-phosphate dehydrogenase-like, C-terminal domain"/>
    <property type="match status" value="1"/>
</dbReference>
<proteinExistence type="inferred from homology"/>
<dbReference type="InterPro" id="IPR050984">
    <property type="entry name" value="Gfo/Idh/MocA_domain"/>
</dbReference>
<keyword evidence="2" id="KW-0560">Oxidoreductase</keyword>
<sequence length="325" mass="36457">MMKNRKIKWGIIGLGNIASQFASDLLLLEDAELTAVASRDFSKGQQFAEKFSALKVYDSYDLIFEDQDVEIIYIATPHNSHSELSIKALENGKHVLCEKPMALSYQDAVRMVEASKKCNRFFMEAFWTRFIPSIQDVLQKVNNGIIGNVNYINADFAFYGSETENKRLFDKEVGGGALFDIGVYPLFLSYVLLGNPKEVLAKAVMHKNQVDLQTSIILQYEKAQSVLHASIVSDSDMKASLNGTEGRIELNSPWFIADGYSLYENGKEAVFSLPALGKGYVHEAIECHNCILNNQIESELWSHQNSLDLSKIVEEIKTQIGLSFT</sequence>
<protein>
    <submittedName>
        <fullName evidence="5">Gfo/Idh/MocA family protein</fullName>
    </submittedName>
</protein>
<accession>A0ABV8W7I8</accession>
<evidence type="ECO:0000256" key="1">
    <source>
        <dbReference type="ARBA" id="ARBA00010928"/>
    </source>
</evidence>
<dbReference type="Gene3D" id="3.40.50.720">
    <property type="entry name" value="NAD(P)-binding Rossmann-like Domain"/>
    <property type="match status" value="1"/>
</dbReference>
<dbReference type="SUPFAM" id="SSF51735">
    <property type="entry name" value="NAD(P)-binding Rossmann-fold domains"/>
    <property type="match status" value="1"/>
</dbReference>
<evidence type="ECO:0000313" key="6">
    <source>
        <dbReference type="Proteomes" id="UP001595719"/>
    </source>
</evidence>
<name>A0ABV8W7I8_9FLAO</name>
<dbReference type="Pfam" id="PF22725">
    <property type="entry name" value="GFO_IDH_MocA_C3"/>
    <property type="match status" value="1"/>
</dbReference>
<comment type="similarity">
    <text evidence="1">Belongs to the Gfo/Idh/MocA family.</text>
</comment>
<organism evidence="5 6">
    <name type="scientific">Flavobacterium quisquiliarum</name>
    <dbReference type="NCBI Taxonomy" id="1834436"/>
    <lineage>
        <taxon>Bacteria</taxon>
        <taxon>Pseudomonadati</taxon>
        <taxon>Bacteroidota</taxon>
        <taxon>Flavobacteriia</taxon>
        <taxon>Flavobacteriales</taxon>
        <taxon>Flavobacteriaceae</taxon>
        <taxon>Flavobacterium</taxon>
    </lineage>
</organism>
<dbReference type="PANTHER" id="PTHR22604">
    <property type="entry name" value="OXIDOREDUCTASES"/>
    <property type="match status" value="1"/>
</dbReference>
<evidence type="ECO:0000256" key="2">
    <source>
        <dbReference type="ARBA" id="ARBA00023002"/>
    </source>
</evidence>
<dbReference type="RefSeq" id="WP_246611335.1">
    <property type="nucleotide sequence ID" value="NZ_JBHSCO010000004.1"/>
</dbReference>
<dbReference type="Proteomes" id="UP001595719">
    <property type="component" value="Unassembled WGS sequence"/>
</dbReference>
<feature type="domain" description="Gfo/Idh/MocA-like oxidoreductase N-terminal" evidence="3">
    <location>
        <begin position="7"/>
        <end position="124"/>
    </location>
</feature>
<dbReference type="InterPro" id="IPR055170">
    <property type="entry name" value="GFO_IDH_MocA-like_dom"/>
</dbReference>
<dbReference type="PANTHER" id="PTHR22604:SF105">
    <property type="entry name" value="TRANS-1,2-DIHYDROBENZENE-1,2-DIOL DEHYDROGENASE"/>
    <property type="match status" value="1"/>
</dbReference>
<evidence type="ECO:0000313" key="5">
    <source>
        <dbReference type="EMBL" id="MFC4392097.1"/>
    </source>
</evidence>
<dbReference type="InterPro" id="IPR036291">
    <property type="entry name" value="NAD(P)-bd_dom_sf"/>
</dbReference>
<feature type="domain" description="GFO/IDH/MocA-like oxidoreductase" evidence="4">
    <location>
        <begin position="135"/>
        <end position="249"/>
    </location>
</feature>
<dbReference type="Gene3D" id="3.30.360.10">
    <property type="entry name" value="Dihydrodipicolinate Reductase, domain 2"/>
    <property type="match status" value="1"/>
</dbReference>